<keyword evidence="1" id="KW-0812">Transmembrane</keyword>
<dbReference type="InterPro" id="IPR053291">
    <property type="entry name" value="Ommatidial_diff-associated"/>
</dbReference>
<accession>A0A9P0MKM1</accession>
<keyword evidence="1" id="KW-0472">Membrane</keyword>
<dbReference type="OrthoDB" id="10033661at2759"/>
<keyword evidence="3" id="KW-1185">Reference proteome</keyword>
<keyword evidence="1" id="KW-1133">Transmembrane helix</keyword>
<feature type="transmembrane region" description="Helical" evidence="1">
    <location>
        <begin position="382"/>
        <end position="406"/>
    </location>
</feature>
<protein>
    <recommendedName>
        <fullName evidence="4">Protein tincar</fullName>
    </recommendedName>
</protein>
<evidence type="ECO:0008006" key="4">
    <source>
        <dbReference type="Google" id="ProtNLM"/>
    </source>
</evidence>
<dbReference type="EMBL" id="CAKOFQ010008398">
    <property type="protein sequence ID" value="CAH2013951.1"/>
    <property type="molecule type" value="Genomic_DNA"/>
</dbReference>
<dbReference type="PANTHER" id="PTHR21579:SF20">
    <property type="entry name" value="PROTEIN TINCAR"/>
    <property type="match status" value="1"/>
</dbReference>
<feature type="transmembrane region" description="Helical" evidence="1">
    <location>
        <begin position="295"/>
        <end position="315"/>
    </location>
</feature>
<reference evidence="2" key="1">
    <citation type="submission" date="2022-03" db="EMBL/GenBank/DDBJ databases">
        <authorList>
            <person name="Sayadi A."/>
        </authorList>
    </citation>
    <scope>NUCLEOTIDE SEQUENCE</scope>
</reference>
<proteinExistence type="predicted"/>
<feature type="transmembrane region" description="Helical" evidence="1">
    <location>
        <begin position="240"/>
        <end position="258"/>
    </location>
</feature>
<dbReference type="Proteomes" id="UP001152888">
    <property type="component" value="Unassembled WGS sequence"/>
</dbReference>
<comment type="caution">
    <text evidence="2">The sequence shown here is derived from an EMBL/GenBank/DDBJ whole genome shotgun (WGS) entry which is preliminary data.</text>
</comment>
<dbReference type="PANTHER" id="PTHR21579">
    <property type="entry name" value="PROTEIN TINCAR"/>
    <property type="match status" value="1"/>
</dbReference>
<evidence type="ECO:0000313" key="3">
    <source>
        <dbReference type="Proteomes" id="UP001152888"/>
    </source>
</evidence>
<name>A0A9P0MKM1_ACAOB</name>
<gene>
    <name evidence="2" type="ORF">ACAOBT_LOCUS33781</name>
</gene>
<sequence>MLAWPQGLPYVELNCSLGLTGAAFLLLPIFISVAVLKVGNLANDGYKLGRQMGTCSREPPELSKGGGGCGLFRYGGPTAPFVHIAIAFCLLVPKLLMEARLIQAGFLSHDWIWHTDLDFLVTHRDRMVVLSFIANSTAGTAPLRSVPPTAVGLTEKPTAAQFVSGPAMTHMVVKTLKDIVGHDNHTDWENSSKDIETGFGSPVSIEYLNLALALVIYSVRYPAIFWATNKCLGLIFSFQLLINGLHTLVSFAGMSILYKVHVVGPSKALPLLSHNVRIYSFAGDSPFLLNPEVTFAMYILSTLLVLASSIVLYFYGHTRFNAFLNHQRESKVITLKDGAGSSQLWSYFTHCAALCVLLSIGVCNAPLIHDYTVVYKGSLDDVTLVCIIGGILHLFFWIVIWLFLTVKQKWVFKVRITIGHATVRESRSLRLVHDVHLNSHRTSPSEEPGTQPLLVVGNGRTYTVTDTSPKRAIMGLLHKQAMVRKSKSGGSVTEIEEEEEQIYWLRPALAAKPTVSRRQRILLLVQKTAQAQGHL</sequence>
<dbReference type="AlphaFoldDB" id="A0A9P0MKM1"/>
<feature type="transmembrane region" description="Helical" evidence="1">
    <location>
        <begin position="20"/>
        <end position="42"/>
    </location>
</feature>
<evidence type="ECO:0000256" key="1">
    <source>
        <dbReference type="SAM" id="Phobius"/>
    </source>
</evidence>
<organism evidence="2 3">
    <name type="scientific">Acanthoscelides obtectus</name>
    <name type="common">Bean weevil</name>
    <name type="synonym">Bruchus obtectus</name>
    <dbReference type="NCBI Taxonomy" id="200917"/>
    <lineage>
        <taxon>Eukaryota</taxon>
        <taxon>Metazoa</taxon>
        <taxon>Ecdysozoa</taxon>
        <taxon>Arthropoda</taxon>
        <taxon>Hexapoda</taxon>
        <taxon>Insecta</taxon>
        <taxon>Pterygota</taxon>
        <taxon>Neoptera</taxon>
        <taxon>Endopterygota</taxon>
        <taxon>Coleoptera</taxon>
        <taxon>Polyphaga</taxon>
        <taxon>Cucujiformia</taxon>
        <taxon>Chrysomeloidea</taxon>
        <taxon>Chrysomelidae</taxon>
        <taxon>Bruchinae</taxon>
        <taxon>Bruchini</taxon>
        <taxon>Acanthoscelides</taxon>
    </lineage>
</organism>
<feature type="transmembrane region" description="Helical" evidence="1">
    <location>
        <begin position="344"/>
        <end position="362"/>
    </location>
</feature>
<evidence type="ECO:0000313" key="2">
    <source>
        <dbReference type="EMBL" id="CAH2013951.1"/>
    </source>
</evidence>